<dbReference type="InterPro" id="IPR050214">
    <property type="entry name" value="Cys_Synth/Cystath_Beta-Synth"/>
</dbReference>
<evidence type="ECO:0000256" key="1">
    <source>
        <dbReference type="ARBA" id="ARBA00001933"/>
    </source>
</evidence>
<evidence type="ECO:0000256" key="4">
    <source>
        <dbReference type="ARBA" id="ARBA00022605"/>
    </source>
</evidence>
<evidence type="ECO:0000256" key="6">
    <source>
        <dbReference type="ARBA" id="ARBA00022898"/>
    </source>
</evidence>
<accession>A0A2P7B710</accession>
<comment type="caution">
    <text evidence="10">The sequence shown here is derived from an EMBL/GenBank/DDBJ whole genome shotgun (WGS) entry which is preliminary data.</text>
</comment>
<comment type="cofactor">
    <cofactor evidence="1">
        <name>pyridoxal 5'-phosphate</name>
        <dbReference type="ChEBI" id="CHEBI:597326"/>
    </cofactor>
</comment>
<dbReference type="AlphaFoldDB" id="A0A2P7B710"/>
<protein>
    <recommendedName>
        <fullName evidence="3">cysteine synthase</fullName>
        <ecNumber evidence="3">2.5.1.47</ecNumber>
    </recommendedName>
</protein>
<dbReference type="InterPro" id="IPR036052">
    <property type="entry name" value="TrpB-like_PALP_sf"/>
</dbReference>
<evidence type="ECO:0000256" key="2">
    <source>
        <dbReference type="ARBA" id="ARBA00007103"/>
    </source>
</evidence>
<evidence type="ECO:0000256" key="3">
    <source>
        <dbReference type="ARBA" id="ARBA00012681"/>
    </source>
</evidence>
<evidence type="ECO:0000313" key="11">
    <source>
        <dbReference type="Proteomes" id="UP000241764"/>
    </source>
</evidence>
<dbReference type="Proteomes" id="UP000241764">
    <property type="component" value="Unassembled WGS sequence"/>
</dbReference>
<reference evidence="11" key="1">
    <citation type="submission" date="2017-11" db="EMBL/GenBank/DDBJ databases">
        <authorList>
            <person name="Kuznetsova I."/>
            <person name="Sazanova A."/>
            <person name="Chirak E."/>
            <person name="Safronova V."/>
            <person name="Willems A."/>
        </authorList>
    </citation>
    <scope>NUCLEOTIDE SEQUENCE [LARGE SCALE GENOMIC DNA]</scope>
    <source>
        <strain evidence="11">CCBAU 03422</strain>
    </source>
</reference>
<gene>
    <name evidence="10" type="ORF">CU103_20345</name>
</gene>
<comment type="similarity">
    <text evidence="2">Belongs to the cysteine synthase/cystathionine beta-synthase family.</text>
</comment>
<dbReference type="OrthoDB" id="9805733at2"/>
<keyword evidence="5" id="KW-0808">Transferase</keyword>
<keyword evidence="7" id="KW-0198">Cysteine biosynthesis</keyword>
<organism evidence="10 11">
    <name type="scientific">Phyllobacterium sophorae</name>
    <dbReference type="NCBI Taxonomy" id="1520277"/>
    <lineage>
        <taxon>Bacteria</taxon>
        <taxon>Pseudomonadati</taxon>
        <taxon>Pseudomonadota</taxon>
        <taxon>Alphaproteobacteria</taxon>
        <taxon>Hyphomicrobiales</taxon>
        <taxon>Phyllobacteriaceae</taxon>
        <taxon>Phyllobacterium</taxon>
    </lineage>
</organism>
<evidence type="ECO:0000256" key="7">
    <source>
        <dbReference type="ARBA" id="ARBA00023192"/>
    </source>
</evidence>
<feature type="domain" description="Tryptophan synthase beta chain-like PALP" evidence="9">
    <location>
        <begin position="2"/>
        <end position="282"/>
    </location>
</feature>
<dbReference type="Gene3D" id="3.40.50.1100">
    <property type="match status" value="2"/>
</dbReference>
<dbReference type="GO" id="GO:0004124">
    <property type="term" value="F:cysteine synthase activity"/>
    <property type="evidence" value="ECO:0007669"/>
    <property type="project" value="UniProtKB-EC"/>
</dbReference>
<evidence type="ECO:0000313" key="10">
    <source>
        <dbReference type="EMBL" id="PSH62253.1"/>
    </source>
</evidence>
<comment type="catalytic activity">
    <reaction evidence="8">
        <text>O-acetyl-L-serine + hydrogen sulfide = L-cysteine + acetate</text>
        <dbReference type="Rhea" id="RHEA:14829"/>
        <dbReference type="ChEBI" id="CHEBI:29919"/>
        <dbReference type="ChEBI" id="CHEBI:30089"/>
        <dbReference type="ChEBI" id="CHEBI:35235"/>
        <dbReference type="ChEBI" id="CHEBI:58340"/>
        <dbReference type="EC" id="2.5.1.47"/>
    </reaction>
</comment>
<dbReference type="EMBL" id="PGGM01000010">
    <property type="protein sequence ID" value="PSH62253.1"/>
    <property type="molecule type" value="Genomic_DNA"/>
</dbReference>
<dbReference type="SUPFAM" id="SSF53686">
    <property type="entry name" value="Tryptophan synthase beta subunit-like PLP-dependent enzymes"/>
    <property type="match status" value="1"/>
</dbReference>
<evidence type="ECO:0000259" key="9">
    <source>
        <dbReference type="Pfam" id="PF00291"/>
    </source>
</evidence>
<name>A0A2P7B710_9HYPH</name>
<dbReference type="EC" id="2.5.1.47" evidence="3"/>
<evidence type="ECO:0000256" key="5">
    <source>
        <dbReference type="ARBA" id="ARBA00022679"/>
    </source>
</evidence>
<keyword evidence="6" id="KW-0663">Pyridoxal phosphate</keyword>
<dbReference type="PANTHER" id="PTHR10314">
    <property type="entry name" value="CYSTATHIONINE BETA-SYNTHASE"/>
    <property type="match status" value="1"/>
</dbReference>
<dbReference type="FunFam" id="3.40.50.1100:FF:000006">
    <property type="entry name" value="Cysteine synthase"/>
    <property type="match status" value="1"/>
</dbReference>
<dbReference type="Pfam" id="PF00291">
    <property type="entry name" value="PALP"/>
    <property type="match status" value="1"/>
</dbReference>
<keyword evidence="11" id="KW-1185">Reference proteome</keyword>
<dbReference type="CDD" id="cd01561">
    <property type="entry name" value="CBS_like"/>
    <property type="match status" value="1"/>
</dbReference>
<proteinExistence type="inferred from homology"/>
<evidence type="ECO:0000256" key="8">
    <source>
        <dbReference type="ARBA" id="ARBA00047931"/>
    </source>
</evidence>
<sequence>MGATPVLELPADVVGGRAVYAKLEKYNPYSSIKDRIAWYMLAGAETRGQLVSGGTVIEATSGNTGIAFAGFARARGYRCIIVLPDSASKERIELLKFFGAELELTPSEAGYTAAIEKAEQLRDATPGAWFACQHENADNVLAHYETTGPELWRDLAGKIDTLVCGVGTGGTISGTGKYLKEQNPDIKIVAVEPERSAVLSGNPGGIHRIPGLNGGFVAETTDRTLIDEIITVADEDAWAMAKKLASAGIFVGISSGAVAHVCRAIRQRSTSGEGRIATIFPDSGERYVSLLSA</sequence>
<keyword evidence="4" id="KW-0028">Amino-acid biosynthesis</keyword>
<dbReference type="InterPro" id="IPR001926">
    <property type="entry name" value="TrpB-like_PALP"/>
</dbReference>